<evidence type="ECO:0000313" key="2">
    <source>
        <dbReference type="EMBL" id="KAF0978899.1"/>
    </source>
</evidence>
<sequence>MEPKVSTRVLVTLSSKANPLVLMIRLILLTLLAWWFMFPQCVSSMSNVMLDQYSSHVGEYNNDHMNHVVSTSEEDEFSHEWGNEQVEEDIWRSISHERMARRQSLFEESEFSMALAELFYAERAMT</sequence>
<protein>
    <submittedName>
        <fullName evidence="2">Uncharacterized protein</fullName>
    </submittedName>
</protein>
<keyword evidence="1" id="KW-1133">Transmembrane helix</keyword>
<accession>A0A6A5C139</accession>
<reference evidence="2 3" key="1">
    <citation type="journal article" date="2019" name="Sci. Rep.">
        <title>Nanopore sequencing improves the draft genome of the human pathogenic amoeba Naegleria fowleri.</title>
        <authorList>
            <person name="Liechti N."/>
            <person name="Schurch N."/>
            <person name="Bruggmann R."/>
            <person name="Wittwer M."/>
        </authorList>
    </citation>
    <scope>NUCLEOTIDE SEQUENCE [LARGE SCALE GENOMIC DNA]</scope>
    <source>
        <strain evidence="2 3">ATCC 30894</strain>
    </source>
</reference>
<dbReference type="GeneID" id="68109187"/>
<keyword evidence="1" id="KW-0812">Transmembrane</keyword>
<evidence type="ECO:0000313" key="3">
    <source>
        <dbReference type="Proteomes" id="UP000444721"/>
    </source>
</evidence>
<dbReference type="Proteomes" id="UP000444721">
    <property type="component" value="Unassembled WGS sequence"/>
</dbReference>
<feature type="transmembrane region" description="Helical" evidence="1">
    <location>
        <begin position="20"/>
        <end position="38"/>
    </location>
</feature>
<evidence type="ECO:0000256" key="1">
    <source>
        <dbReference type="SAM" id="Phobius"/>
    </source>
</evidence>
<dbReference type="VEuPathDB" id="AmoebaDB:FDP41_001969"/>
<keyword evidence="1" id="KW-0472">Membrane</keyword>
<keyword evidence="3" id="KW-1185">Reference proteome</keyword>
<organism evidence="2 3">
    <name type="scientific">Naegleria fowleri</name>
    <name type="common">Brain eating amoeba</name>
    <dbReference type="NCBI Taxonomy" id="5763"/>
    <lineage>
        <taxon>Eukaryota</taxon>
        <taxon>Discoba</taxon>
        <taxon>Heterolobosea</taxon>
        <taxon>Tetramitia</taxon>
        <taxon>Eutetramitia</taxon>
        <taxon>Vahlkampfiidae</taxon>
        <taxon>Naegleria</taxon>
    </lineage>
</organism>
<proteinExistence type="predicted"/>
<dbReference type="RefSeq" id="XP_044563612.1">
    <property type="nucleotide sequence ID" value="XM_044705111.1"/>
</dbReference>
<comment type="caution">
    <text evidence="2">The sequence shown here is derived from an EMBL/GenBank/DDBJ whole genome shotgun (WGS) entry which is preliminary data.</text>
</comment>
<gene>
    <name evidence="2" type="ORF">FDP41_001969</name>
</gene>
<name>A0A6A5C139_NAEFO</name>
<dbReference type="VEuPathDB" id="AmoebaDB:NF0008750"/>
<dbReference type="AlphaFoldDB" id="A0A6A5C139"/>
<dbReference type="EMBL" id="VFQX01000028">
    <property type="protein sequence ID" value="KAF0978899.1"/>
    <property type="molecule type" value="Genomic_DNA"/>
</dbReference>